<evidence type="ECO:0000313" key="2">
    <source>
        <dbReference type="Proteomes" id="UP000318582"/>
    </source>
</evidence>
<sequence length="124" mass="13635">MSSFASKPRFTIFHNPNCTKSCAGLGLLTSRLPPASFETVDYTTQPPSCSTLREIVEYLGENRKQAIREEAVSESTASGNCDEIVSILSKDVVKTLQRPIVVDWQNKKAVIGRPMSNVEDLISS</sequence>
<protein>
    <recommendedName>
        <fullName evidence="3">Arsenate reductase (Glutaredoxin)</fullName>
    </recommendedName>
</protein>
<dbReference type="EMBL" id="QEAQ01000003">
    <property type="protein sequence ID" value="TPX62316.1"/>
    <property type="molecule type" value="Genomic_DNA"/>
</dbReference>
<dbReference type="PROSITE" id="PS51353">
    <property type="entry name" value="ARSC"/>
    <property type="match status" value="1"/>
</dbReference>
<dbReference type="Proteomes" id="UP000318582">
    <property type="component" value="Unassembled WGS sequence"/>
</dbReference>
<reference evidence="1 2" key="1">
    <citation type="journal article" date="2019" name="Sci. Rep.">
        <title>Comparative genomics of chytrid fungi reveal insights into the obligate biotrophic and pathogenic lifestyle of Synchytrium endobioticum.</title>
        <authorList>
            <person name="van de Vossenberg B.T.L.H."/>
            <person name="Warris S."/>
            <person name="Nguyen H.D.T."/>
            <person name="van Gent-Pelzer M.P.E."/>
            <person name="Joly D.L."/>
            <person name="van de Geest H.C."/>
            <person name="Bonants P.J.M."/>
            <person name="Smith D.S."/>
            <person name="Levesque C.A."/>
            <person name="van der Lee T.A.J."/>
        </authorList>
    </citation>
    <scope>NUCLEOTIDE SEQUENCE [LARGE SCALE GENOMIC DNA]</scope>
    <source>
        <strain evidence="1 2">CBS 809.83</strain>
    </source>
</reference>
<comment type="caution">
    <text evidence="1">The sequence shown here is derived from an EMBL/GenBank/DDBJ whole genome shotgun (WGS) entry which is preliminary data.</text>
</comment>
<organism evidence="1 2">
    <name type="scientific">Powellomyces hirtus</name>
    <dbReference type="NCBI Taxonomy" id="109895"/>
    <lineage>
        <taxon>Eukaryota</taxon>
        <taxon>Fungi</taxon>
        <taxon>Fungi incertae sedis</taxon>
        <taxon>Chytridiomycota</taxon>
        <taxon>Chytridiomycota incertae sedis</taxon>
        <taxon>Chytridiomycetes</taxon>
        <taxon>Spizellomycetales</taxon>
        <taxon>Powellomycetaceae</taxon>
        <taxon>Powellomyces</taxon>
    </lineage>
</organism>
<dbReference type="AlphaFoldDB" id="A0A507EGE0"/>
<dbReference type="InterPro" id="IPR006660">
    <property type="entry name" value="Arsenate_reductase-like"/>
</dbReference>
<evidence type="ECO:0000313" key="1">
    <source>
        <dbReference type="EMBL" id="TPX62316.1"/>
    </source>
</evidence>
<proteinExistence type="predicted"/>
<accession>A0A507EGE0</accession>
<gene>
    <name evidence="1" type="ORF">PhCBS80983_g00551</name>
</gene>
<dbReference type="GO" id="GO:0005739">
    <property type="term" value="C:mitochondrion"/>
    <property type="evidence" value="ECO:0007669"/>
    <property type="project" value="InterPro"/>
</dbReference>
<dbReference type="SUPFAM" id="SSF52833">
    <property type="entry name" value="Thioredoxin-like"/>
    <property type="match status" value="1"/>
</dbReference>
<dbReference type="Gene3D" id="3.40.30.10">
    <property type="entry name" value="Glutaredoxin"/>
    <property type="match status" value="1"/>
</dbReference>
<dbReference type="InterPro" id="IPR036249">
    <property type="entry name" value="Thioredoxin-like_sf"/>
</dbReference>
<dbReference type="GO" id="GO:0016491">
    <property type="term" value="F:oxidoreductase activity"/>
    <property type="evidence" value="ECO:0007669"/>
    <property type="project" value="InterPro"/>
</dbReference>
<evidence type="ECO:0008006" key="3">
    <source>
        <dbReference type="Google" id="ProtNLM"/>
    </source>
</evidence>
<dbReference type="InterPro" id="IPR012882">
    <property type="entry name" value="Fmp46"/>
</dbReference>
<dbReference type="Pfam" id="PF07955">
    <property type="entry name" value="DUF1687"/>
    <property type="match status" value="1"/>
</dbReference>
<keyword evidence="2" id="KW-1185">Reference proteome</keyword>
<name>A0A507EGE0_9FUNG</name>